<proteinExistence type="predicted"/>
<evidence type="ECO:0000313" key="2">
    <source>
        <dbReference type="Proteomes" id="UP001056120"/>
    </source>
</evidence>
<comment type="caution">
    <text evidence="1">The sequence shown here is derived from an EMBL/GenBank/DDBJ whole genome shotgun (WGS) entry which is preliminary data.</text>
</comment>
<dbReference type="Proteomes" id="UP001056120">
    <property type="component" value="Linkage Group LG05"/>
</dbReference>
<keyword evidence="2" id="KW-1185">Reference proteome</keyword>
<protein>
    <submittedName>
        <fullName evidence="1">Uncharacterized protein</fullName>
    </submittedName>
</protein>
<reference evidence="1 2" key="2">
    <citation type="journal article" date="2022" name="Mol. Ecol. Resour.">
        <title>The genomes of chicory, endive, great burdock and yacon provide insights into Asteraceae paleo-polyploidization history and plant inulin production.</title>
        <authorList>
            <person name="Fan W."/>
            <person name="Wang S."/>
            <person name="Wang H."/>
            <person name="Wang A."/>
            <person name="Jiang F."/>
            <person name="Liu H."/>
            <person name="Zhao H."/>
            <person name="Xu D."/>
            <person name="Zhang Y."/>
        </authorList>
    </citation>
    <scope>NUCLEOTIDE SEQUENCE [LARGE SCALE GENOMIC DNA]</scope>
    <source>
        <strain evidence="2">cv. Yunnan</strain>
        <tissue evidence="1">Leaves</tissue>
    </source>
</reference>
<accession>A0ACB9J3P2</accession>
<name>A0ACB9J3P2_9ASTR</name>
<dbReference type="EMBL" id="CM042022">
    <property type="protein sequence ID" value="KAI3814558.1"/>
    <property type="molecule type" value="Genomic_DNA"/>
</dbReference>
<gene>
    <name evidence="1" type="ORF">L1987_14198</name>
</gene>
<reference evidence="2" key="1">
    <citation type="journal article" date="2022" name="Mol. Ecol. Resour.">
        <title>The genomes of chicory, endive, great burdock and yacon provide insights into Asteraceae palaeo-polyploidization history and plant inulin production.</title>
        <authorList>
            <person name="Fan W."/>
            <person name="Wang S."/>
            <person name="Wang H."/>
            <person name="Wang A."/>
            <person name="Jiang F."/>
            <person name="Liu H."/>
            <person name="Zhao H."/>
            <person name="Xu D."/>
            <person name="Zhang Y."/>
        </authorList>
    </citation>
    <scope>NUCLEOTIDE SEQUENCE [LARGE SCALE GENOMIC DNA]</scope>
    <source>
        <strain evidence="2">cv. Yunnan</strain>
    </source>
</reference>
<sequence length="108" mass="12261">MKSTSNLIMWLTVFLVVSLAMIWVLVLLLLAELYCFPLIPRRRHRQVSSPVSDTATPITTGNNSSLVYISNPLYVEENVSSFETTTTDSLPTRLETEDYSGDDEREEM</sequence>
<evidence type="ECO:0000313" key="1">
    <source>
        <dbReference type="EMBL" id="KAI3814558.1"/>
    </source>
</evidence>
<organism evidence="1 2">
    <name type="scientific">Smallanthus sonchifolius</name>
    <dbReference type="NCBI Taxonomy" id="185202"/>
    <lineage>
        <taxon>Eukaryota</taxon>
        <taxon>Viridiplantae</taxon>
        <taxon>Streptophyta</taxon>
        <taxon>Embryophyta</taxon>
        <taxon>Tracheophyta</taxon>
        <taxon>Spermatophyta</taxon>
        <taxon>Magnoliopsida</taxon>
        <taxon>eudicotyledons</taxon>
        <taxon>Gunneridae</taxon>
        <taxon>Pentapetalae</taxon>
        <taxon>asterids</taxon>
        <taxon>campanulids</taxon>
        <taxon>Asterales</taxon>
        <taxon>Asteraceae</taxon>
        <taxon>Asteroideae</taxon>
        <taxon>Heliantheae alliance</taxon>
        <taxon>Millerieae</taxon>
        <taxon>Smallanthus</taxon>
    </lineage>
</organism>